<evidence type="ECO:0000256" key="5">
    <source>
        <dbReference type="ARBA" id="ARBA00022989"/>
    </source>
</evidence>
<keyword evidence="3" id="KW-0547">Nucleotide-binding</keyword>
<feature type="domain" description="ABC transmembrane type-1" evidence="9">
    <location>
        <begin position="20"/>
        <end position="306"/>
    </location>
</feature>
<dbReference type="InterPro" id="IPR003439">
    <property type="entry name" value="ABC_transporter-like_ATP-bd"/>
</dbReference>
<keyword evidence="4" id="KW-0067">ATP-binding</keyword>
<protein>
    <submittedName>
        <fullName evidence="10">Cyclic peptide export ABC transporter</fullName>
    </submittedName>
</protein>
<sequence>MRVIKEITKYAPNSIFVSLVFGGLAGVVYTGLIPILLIGIEDLVNANQSGNTAVVLGIQVSNVALAGLFLALCFAILIFRVLSQTILLKASFLFATSFRKKLYEKVLASKLDKLEDTGSARLINALTTDINNIVAGGQSAPVLFINLITIFGMLMYVWVVNSAVFYFLIIALLIGVVTYQIPLILAGNYFTRSREWRDKLQASFEALSYGTKELKVNKTLRQDFFQSELLKAEEKVKDYSTKSNIVYSITGNYGEMICFLVIGTVVFAYSNYQQISNSQLISVVMIMLYLTGPIAALLSAIPSIMQAAISYRKLDILYDELQSEGFAVDVKKQTSWQTLQLRDVVYQYEKSPFFVGPVNLSISKGELVFLVGGNGSGKSTLSKLTSLFYKPTSGALYFDDVQVEDANVNGFRQGIFTIFTDYYLFKKIGSIDENDHQEINEVNRLIADFELAHKVEYTGSGFSQTSLSDGQRKRLALISAIYEDKELYLFDEWAADQDPEFRERFYRHILPMLRAKNKAVLVVSHDDRFFDVADKLIFMETGQVIEQREHQHRNLNAS</sequence>
<evidence type="ECO:0000313" key="10">
    <source>
        <dbReference type="EMBL" id="MDK2594361.1"/>
    </source>
</evidence>
<dbReference type="SUPFAM" id="SSF52540">
    <property type="entry name" value="P-loop containing nucleoside triphosphate hydrolases"/>
    <property type="match status" value="1"/>
</dbReference>
<keyword evidence="2 7" id="KW-0812">Transmembrane</keyword>
<dbReference type="SUPFAM" id="SSF90123">
    <property type="entry name" value="ABC transporter transmembrane region"/>
    <property type="match status" value="1"/>
</dbReference>
<evidence type="ECO:0000256" key="7">
    <source>
        <dbReference type="SAM" id="Phobius"/>
    </source>
</evidence>
<feature type="transmembrane region" description="Helical" evidence="7">
    <location>
        <begin position="245"/>
        <end position="269"/>
    </location>
</feature>
<dbReference type="InterPro" id="IPR039421">
    <property type="entry name" value="Type_1_exporter"/>
</dbReference>
<dbReference type="Gene3D" id="3.40.50.300">
    <property type="entry name" value="P-loop containing nucleotide triphosphate hydrolases"/>
    <property type="match status" value="1"/>
</dbReference>
<dbReference type="RefSeq" id="WP_284136516.1">
    <property type="nucleotide sequence ID" value="NZ_JASJUT010000002.1"/>
</dbReference>
<gene>
    <name evidence="10" type="ORF">QNM18_04685</name>
</gene>
<comment type="caution">
    <text evidence="10">The sequence shown here is derived from an EMBL/GenBank/DDBJ whole genome shotgun (WGS) entry which is preliminary data.</text>
</comment>
<evidence type="ECO:0000256" key="2">
    <source>
        <dbReference type="ARBA" id="ARBA00022692"/>
    </source>
</evidence>
<dbReference type="Proteomes" id="UP001231915">
    <property type="component" value="Unassembled WGS sequence"/>
</dbReference>
<evidence type="ECO:0000256" key="1">
    <source>
        <dbReference type="ARBA" id="ARBA00004651"/>
    </source>
</evidence>
<evidence type="ECO:0000256" key="4">
    <source>
        <dbReference type="ARBA" id="ARBA00022840"/>
    </source>
</evidence>
<evidence type="ECO:0000313" key="11">
    <source>
        <dbReference type="Proteomes" id="UP001231915"/>
    </source>
</evidence>
<feature type="transmembrane region" description="Helical" evidence="7">
    <location>
        <begin position="281"/>
        <end position="304"/>
    </location>
</feature>
<dbReference type="Gene3D" id="1.20.1560.10">
    <property type="entry name" value="ABC transporter type 1, transmembrane domain"/>
    <property type="match status" value="1"/>
</dbReference>
<evidence type="ECO:0000259" key="9">
    <source>
        <dbReference type="PROSITE" id="PS50929"/>
    </source>
</evidence>
<reference evidence="10 11" key="1">
    <citation type="submission" date="2023-05" db="EMBL/GenBank/DDBJ databases">
        <title>Pseudoalteromonas ardens sp. nov., Pseudoalteromonas obscura sp. nov., and Pseudoalteromonas umbrosa sp. nov., isolated from the coral Montipora capitata.</title>
        <authorList>
            <person name="Thomas E.M."/>
            <person name="Smith E.M."/>
            <person name="Papke E."/>
            <person name="Shlafstein M.D."/>
            <person name="Oline D.K."/>
            <person name="Videau P."/>
            <person name="Saw J.H."/>
            <person name="Strangman W.K."/>
            <person name="Ushijima B."/>
        </authorList>
    </citation>
    <scope>NUCLEOTIDE SEQUENCE [LARGE SCALE GENOMIC DNA]</scope>
    <source>
        <strain evidence="10 11">P94</strain>
    </source>
</reference>
<evidence type="ECO:0000256" key="3">
    <source>
        <dbReference type="ARBA" id="ARBA00022741"/>
    </source>
</evidence>
<feature type="transmembrane region" description="Helical" evidence="7">
    <location>
        <begin position="60"/>
        <end position="82"/>
    </location>
</feature>
<dbReference type="InterPro" id="IPR011527">
    <property type="entry name" value="ABC1_TM_dom"/>
</dbReference>
<evidence type="ECO:0000256" key="6">
    <source>
        <dbReference type="ARBA" id="ARBA00023136"/>
    </source>
</evidence>
<dbReference type="PROSITE" id="PS50929">
    <property type="entry name" value="ABC_TM1F"/>
    <property type="match status" value="1"/>
</dbReference>
<dbReference type="InterPro" id="IPR027417">
    <property type="entry name" value="P-loop_NTPase"/>
</dbReference>
<feature type="domain" description="ABC transporter" evidence="8">
    <location>
        <begin position="339"/>
        <end position="557"/>
    </location>
</feature>
<feature type="transmembrane region" description="Helical" evidence="7">
    <location>
        <begin position="165"/>
        <end position="190"/>
    </location>
</feature>
<dbReference type="SMART" id="SM00382">
    <property type="entry name" value="AAA"/>
    <property type="match status" value="1"/>
</dbReference>
<dbReference type="PANTHER" id="PTHR24221:SF233">
    <property type="entry name" value="ATP-BINDING_PERMEASE FUSION ABC TRANSPORTER-RELATED"/>
    <property type="match status" value="1"/>
</dbReference>
<dbReference type="InterPro" id="IPR005898">
    <property type="entry name" value="Cyc_pep_transpt_SyrD/YojI"/>
</dbReference>
<dbReference type="Pfam" id="PF00005">
    <property type="entry name" value="ABC_tran"/>
    <property type="match status" value="1"/>
</dbReference>
<accession>A0ABT7EH37</accession>
<dbReference type="InterPro" id="IPR036640">
    <property type="entry name" value="ABC1_TM_sf"/>
</dbReference>
<comment type="subcellular location">
    <subcellularLocation>
        <location evidence="1">Cell membrane</location>
        <topology evidence="1">Multi-pass membrane protein</topology>
    </subcellularLocation>
</comment>
<feature type="transmembrane region" description="Helical" evidence="7">
    <location>
        <begin position="15"/>
        <end position="40"/>
    </location>
</feature>
<organism evidence="10 11">
    <name type="scientific">Pseudoalteromonas obscura</name>
    <dbReference type="NCBI Taxonomy" id="3048491"/>
    <lineage>
        <taxon>Bacteria</taxon>
        <taxon>Pseudomonadati</taxon>
        <taxon>Pseudomonadota</taxon>
        <taxon>Gammaproteobacteria</taxon>
        <taxon>Alteromonadales</taxon>
        <taxon>Pseudoalteromonadaceae</taxon>
        <taxon>Pseudoalteromonas</taxon>
    </lineage>
</organism>
<dbReference type="Pfam" id="PF00664">
    <property type="entry name" value="ABC_membrane"/>
    <property type="match status" value="1"/>
</dbReference>
<dbReference type="PANTHER" id="PTHR24221">
    <property type="entry name" value="ATP-BINDING CASSETTE SUB-FAMILY B"/>
    <property type="match status" value="1"/>
</dbReference>
<dbReference type="NCBIfam" id="TIGR01194">
    <property type="entry name" value="cyc_pep_trnsptr"/>
    <property type="match status" value="1"/>
</dbReference>
<dbReference type="InterPro" id="IPR003593">
    <property type="entry name" value="AAA+_ATPase"/>
</dbReference>
<evidence type="ECO:0000259" key="8">
    <source>
        <dbReference type="PROSITE" id="PS50893"/>
    </source>
</evidence>
<keyword evidence="5 7" id="KW-1133">Transmembrane helix</keyword>
<feature type="transmembrane region" description="Helical" evidence="7">
    <location>
        <begin position="140"/>
        <end position="159"/>
    </location>
</feature>
<name>A0ABT7EH37_9GAMM</name>
<proteinExistence type="predicted"/>
<keyword evidence="6 7" id="KW-0472">Membrane</keyword>
<dbReference type="PROSITE" id="PS50893">
    <property type="entry name" value="ABC_TRANSPORTER_2"/>
    <property type="match status" value="1"/>
</dbReference>
<keyword evidence="11" id="KW-1185">Reference proteome</keyword>
<dbReference type="EMBL" id="JASJUT010000002">
    <property type="protein sequence ID" value="MDK2594361.1"/>
    <property type="molecule type" value="Genomic_DNA"/>
</dbReference>